<evidence type="ECO:0000313" key="2">
    <source>
        <dbReference type="Proteomes" id="UP000828390"/>
    </source>
</evidence>
<sequence>MQLGPNLWFFPMAMIHMDAIWNYRHALMVRLDTLDQGTAAQKRRLDDLFEEHTVLQTKIRKLEESPVKNPTACVPAANVPNIIQQSTFNLNIPPDFLDKLHQTIKDGMSDSTVTVTGGDESIWARLLGIGVQAISTVGGDVAAASIAAAVETEGNLVNSAVEGLIQGSVSSQVSSTVNAVVGTATERLSKEASDGVNKAIDALVGKEVEDKNRDRLINTNQLAIDECKRLVATLEDKVNKMQTLDITKALAMQATVEKNADLLEALEARMLSAETFLTRQGVTLTDISVLTTHNIANITNMQQYVNTYLKKMVIPYMLESYPEMFGRL</sequence>
<reference evidence="1" key="1">
    <citation type="journal article" date="2019" name="bioRxiv">
        <title>The Genome of the Zebra Mussel, Dreissena polymorpha: A Resource for Invasive Species Research.</title>
        <authorList>
            <person name="McCartney M.A."/>
            <person name="Auch B."/>
            <person name="Kono T."/>
            <person name="Mallez S."/>
            <person name="Zhang Y."/>
            <person name="Obille A."/>
            <person name="Becker A."/>
            <person name="Abrahante J.E."/>
            <person name="Garbe J."/>
            <person name="Badalamenti J.P."/>
            <person name="Herman A."/>
            <person name="Mangelson H."/>
            <person name="Liachko I."/>
            <person name="Sullivan S."/>
            <person name="Sone E.D."/>
            <person name="Koren S."/>
            <person name="Silverstein K.A.T."/>
            <person name="Beckman K.B."/>
            <person name="Gohl D.M."/>
        </authorList>
    </citation>
    <scope>NUCLEOTIDE SEQUENCE</scope>
    <source>
        <strain evidence="1">Duluth1</strain>
        <tissue evidence="1">Whole animal</tissue>
    </source>
</reference>
<keyword evidence="2" id="KW-1185">Reference proteome</keyword>
<dbReference type="EMBL" id="JAIWYP010000009">
    <property type="protein sequence ID" value="KAH3773953.1"/>
    <property type="molecule type" value="Genomic_DNA"/>
</dbReference>
<gene>
    <name evidence="1" type="ORF">DPMN_175324</name>
</gene>
<evidence type="ECO:0000313" key="1">
    <source>
        <dbReference type="EMBL" id="KAH3773953.1"/>
    </source>
</evidence>
<reference evidence="1" key="2">
    <citation type="submission" date="2020-11" db="EMBL/GenBank/DDBJ databases">
        <authorList>
            <person name="McCartney M.A."/>
            <person name="Auch B."/>
            <person name="Kono T."/>
            <person name="Mallez S."/>
            <person name="Becker A."/>
            <person name="Gohl D.M."/>
            <person name="Silverstein K.A.T."/>
            <person name="Koren S."/>
            <person name="Bechman K.B."/>
            <person name="Herman A."/>
            <person name="Abrahante J.E."/>
            <person name="Garbe J."/>
        </authorList>
    </citation>
    <scope>NUCLEOTIDE SEQUENCE</scope>
    <source>
        <strain evidence="1">Duluth1</strain>
        <tissue evidence="1">Whole animal</tissue>
    </source>
</reference>
<accession>A0A9D4E718</accession>
<protein>
    <submittedName>
        <fullName evidence="1">Uncharacterized protein</fullName>
    </submittedName>
</protein>
<dbReference type="Proteomes" id="UP000828390">
    <property type="component" value="Unassembled WGS sequence"/>
</dbReference>
<name>A0A9D4E718_DREPO</name>
<dbReference type="AlphaFoldDB" id="A0A9D4E718"/>
<comment type="caution">
    <text evidence="1">The sequence shown here is derived from an EMBL/GenBank/DDBJ whole genome shotgun (WGS) entry which is preliminary data.</text>
</comment>
<organism evidence="1 2">
    <name type="scientific">Dreissena polymorpha</name>
    <name type="common">Zebra mussel</name>
    <name type="synonym">Mytilus polymorpha</name>
    <dbReference type="NCBI Taxonomy" id="45954"/>
    <lineage>
        <taxon>Eukaryota</taxon>
        <taxon>Metazoa</taxon>
        <taxon>Spiralia</taxon>
        <taxon>Lophotrochozoa</taxon>
        <taxon>Mollusca</taxon>
        <taxon>Bivalvia</taxon>
        <taxon>Autobranchia</taxon>
        <taxon>Heteroconchia</taxon>
        <taxon>Euheterodonta</taxon>
        <taxon>Imparidentia</taxon>
        <taxon>Neoheterodontei</taxon>
        <taxon>Myida</taxon>
        <taxon>Dreissenoidea</taxon>
        <taxon>Dreissenidae</taxon>
        <taxon>Dreissena</taxon>
    </lineage>
</organism>
<proteinExistence type="predicted"/>